<dbReference type="EMBL" id="AP014854">
    <property type="protein sequence ID" value="BAS01140.1"/>
    <property type="molecule type" value="Genomic_DNA"/>
</dbReference>
<dbReference type="AlphaFoldDB" id="A0A0H5BJ07"/>
<dbReference type="InterPro" id="IPR056114">
    <property type="entry name" value="DUF7697"/>
</dbReference>
<gene>
    <name evidence="1" type="ORF">BV133_3546</name>
    <name evidence="2" type="ORF">BVIRIDIS_06540</name>
</gene>
<dbReference type="STRING" id="1079.BVIR_1211"/>
<evidence type="ECO:0000313" key="3">
    <source>
        <dbReference type="Proteomes" id="UP000065734"/>
    </source>
</evidence>
<dbReference type="Pfam" id="PF24752">
    <property type="entry name" value="DUF7697"/>
    <property type="match status" value="1"/>
</dbReference>
<protein>
    <submittedName>
        <fullName evidence="2">Uncharacterized protein</fullName>
    </submittedName>
</protein>
<evidence type="ECO:0000313" key="1">
    <source>
        <dbReference type="EMBL" id="BAS01140.1"/>
    </source>
</evidence>
<reference evidence="2" key="2">
    <citation type="submission" date="2015-11" db="EMBL/GenBank/DDBJ databases">
        <authorList>
            <person name="Zhang Y."/>
            <person name="Guo Z."/>
        </authorList>
    </citation>
    <scope>NUCLEOTIDE SEQUENCE</scope>
    <source>
        <strain evidence="2">1</strain>
    </source>
</reference>
<sequence length="60" mass="6230">MIVKCAGQVRTTGGAVTGLDFAAVFRLADALGVDPFVLAECLPAVEAVIVSKLNEQIANR</sequence>
<dbReference type="Proteomes" id="UP000065734">
    <property type="component" value="Chromosome I"/>
</dbReference>
<evidence type="ECO:0000313" key="2">
    <source>
        <dbReference type="EMBL" id="CUU41661.1"/>
    </source>
</evidence>
<dbReference type="EMBL" id="LN907867">
    <property type="protein sequence ID" value="CUU41661.1"/>
    <property type="molecule type" value="Genomic_DNA"/>
</dbReference>
<keyword evidence="3" id="KW-1185">Reference proteome</keyword>
<proteinExistence type="predicted"/>
<accession>A0A0H5BJ07</accession>
<reference evidence="1" key="1">
    <citation type="journal article" date="2015" name="Genome Announc.">
        <title>Complete Genome Sequence of the Bacteriochlorophyll b-Producing Photosynthetic Bacterium Blastochloris viridis.</title>
        <authorList>
            <person name="Tsukatani Y."/>
            <person name="Hirose Y."/>
            <person name="Harada J."/>
            <person name="Misawa N."/>
            <person name="Mori K."/>
            <person name="Inoue K."/>
            <person name="Tamiaki H."/>
        </authorList>
    </citation>
    <scope>NUCLEOTIDE SEQUENCE [LARGE SCALE GENOMIC DNA]</scope>
    <source>
        <strain evidence="1">DSM 133</strain>
    </source>
</reference>
<organism evidence="2 3">
    <name type="scientific">Blastochloris viridis</name>
    <name type="common">Rhodopseudomonas viridis</name>
    <dbReference type="NCBI Taxonomy" id="1079"/>
    <lineage>
        <taxon>Bacteria</taxon>
        <taxon>Pseudomonadati</taxon>
        <taxon>Pseudomonadota</taxon>
        <taxon>Alphaproteobacteria</taxon>
        <taxon>Hyphomicrobiales</taxon>
        <taxon>Blastochloridaceae</taxon>
        <taxon>Blastochloris</taxon>
    </lineage>
</organism>
<name>A0A0H5BJ07_BLAVI</name>
<reference evidence="3" key="3">
    <citation type="journal article" date="2016" name="Genome Announc.">
        <title>Revised genome sequence of the purple photosynthetic bacterium Blastochloris viridis.</title>
        <authorList>
            <person name="Liu L.N."/>
            <person name="Faulkner M."/>
            <person name="Liu X."/>
            <person name="Huang F."/>
            <person name="Darby A.C."/>
            <person name="Hall N."/>
        </authorList>
    </citation>
    <scope>NUCLEOTIDE SEQUENCE [LARGE SCALE GENOMIC DNA]</scope>
    <source>
        <strain evidence="3">ATCC 19567 / DSM 133 / F</strain>
    </source>
</reference>